<evidence type="ECO:0000313" key="3">
    <source>
        <dbReference type="EMBL" id="GGF21298.1"/>
    </source>
</evidence>
<sequence>MSVSHPSTPDSRVRVAGLDVLGLSRWLHREHPELLADPPDTITATLIEGGRSNLTYRIEGAARPLVLRRPPLAHVLASAHDMRREYRVMAALASTAVAVPPMIDLVDDTEAGEITATPFYLMGFVDGVVLATRHDNAPFEAAELHRISLELAEVLAELHAVDPESVGLEDFGRPTGYLTRQLATWRRQHDASRSREQPALERLHDLLAERMPDPSAPRTSLVHGDYRLDNALVTRPTPLPHSHPRIAAILDWEMSTLGDALVDLGMLGLYWGISELPGAKTVMPSAVDVSAGYASFPEIIDAYAVRAGIRTPDLSWYRAFAAYKLAVIAEGIHFRYASGGTVGDGFERVGDLVAPLAEEGLRRVLSGRVSAPTHGAADAEAAAAHADGEATAALADTAPHRTPDEKD</sequence>
<dbReference type="InterPro" id="IPR041726">
    <property type="entry name" value="ACAD10_11_N"/>
</dbReference>
<keyword evidence="4" id="KW-1185">Reference proteome</keyword>
<evidence type="ECO:0000313" key="4">
    <source>
        <dbReference type="Proteomes" id="UP000598775"/>
    </source>
</evidence>
<organism evidence="3 4">
    <name type="scientific">Subtercola lobariae</name>
    <dbReference type="NCBI Taxonomy" id="1588641"/>
    <lineage>
        <taxon>Bacteria</taxon>
        <taxon>Bacillati</taxon>
        <taxon>Actinomycetota</taxon>
        <taxon>Actinomycetes</taxon>
        <taxon>Micrococcales</taxon>
        <taxon>Microbacteriaceae</taxon>
        <taxon>Subtercola</taxon>
    </lineage>
</organism>
<dbReference type="PANTHER" id="PTHR47829:SF1">
    <property type="entry name" value="HAD FAMILY PHOSPHATASE"/>
    <property type="match status" value="1"/>
</dbReference>
<gene>
    <name evidence="3" type="ORF">GCM10011399_13720</name>
</gene>
<feature type="compositionally biased region" description="Basic and acidic residues" evidence="1">
    <location>
        <begin position="398"/>
        <end position="407"/>
    </location>
</feature>
<dbReference type="Proteomes" id="UP000598775">
    <property type="component" value="Unassembled WGS sequence"/>
</dbReference>
<dbReference type="CDD" id="cd05154">
    <property type="entry name" value="ACAD10_11_N-like"/>
    <property type="match status" value="1"/>
</dbReference>
<dbReference type="Gene3D" id="3.30.200.20">
    <property type="entry name" value="Phosphorylase Kinase, domain 1"/>
    <property type="match status" value="1"/>
</dbReference>
<dbReference type="AlphaFoldDB" id="A0A917B4L4"/>
<dbReference type="InterPro" id="IPR002575">
    <property type="entry name" value="Aminoglycoside_PTrfase"/>
</dbReference>
<comment type="caution">
    <text evidence="3">The sequence shown here is derived from an EMBL/GenBank/DDBJ whole genome shotgun (WGS) entry which is preliminary data.</text>
</comment>
<protein>
    <submittedName>
        <fullName evidence="3">Acyl-CoA dehydrogenase</fullName>
    </submittedName>
</protein>
<dbReference type="EMBL" id="BMGP01000002">
    <property type="protein sequence ID" value="GGF21298.1"/>
    <property type="molecule type" value="Genomic_DNA"/>
</dbReference>
<dbReference type="InterPro" id="IPR052898">
    <property type="entry name" value="ACAD10-like"/>
</dbReference>
<feature type="domain" description="Aminoglycoside phosphotransferase" evidence="2">
    <location>
        <begin position="44"/>
        <end position="276"/>
    </location>
</feature>
<reference evidence="3 4" key="1">
    <citation type="journal article" date="2014" name="Int. J. Syst. Evol. Microbiol.">
        <title>Complete genome sequence of Corynebacterium casei LMG S-19264T (=DSM 44701T), isolated from a smear-ripened cheese.</title>
        <authorList>
            <consortium name="US DOE Joint Genome Institute (JGI-PGF)"/>
            <person name="Walter F."/>
            <person name="Albersmeier A."/>
            <person name="Kalinowski J."/>
            <person name="Ruckert C."/>
        </authorList>
    </citation>
    <scope>NUCLEOTIDE SEQUENCE [LARGE SCALE GENOMIC DNA]</scope>
    <source>
        <strain evidence="3 4">CGMCC 1.12976</strain>
    </source>
</reference>
<proteinExistence type="predicted"/>
<evidence type="ECO:0000259" key="2">
    <source>
        <dbReference type="Pfam" id="PF01636"/>
    </source>
</evidence>
<dbReference type="SUPFAM" id="SSF56112">
    <property type="entry name" value="Protein kinase-like (PK-like)"/>
    <property type="match status" value="1"/>
</dbReference>
<accession>A0A917B4L4</accession>
<dbReference type="Gene3D" id="3.90.1200.10">
    <property type="match status" value="1"/>
</dbReference>
<dbReference type="InterPro" id="IPR011009">
    <property type="entry name" value="Kinase-like_dom_sf"/>
</dbReference>
<dbReference type="Pfam" id="PF01636">
    <property type="entry name" value="APH"/>
    <property type="match status" value="1"/>
</dbReference>
<feature type="region of interest" description="Disordered" evidence="1">
    <location>
        <begin position="387"/>
        <end position="407"/>
    </location>
</feature>
<dbReference type="RefSeq" id="WP_229715144.1">
    <property type="nucleotide sequence ID" value="NZ_BMGP01000002.1"/>
</dbReference>
<feature type="compositionally biased region" description="Low complexity" evidence="1">
    <location>
        <begin position="387"/>
        <end position="397"/>
    </location>
</feature>
<evidence type="ECO:0000256" key="1">
    <source>
        <dbReference type="SAM" id="MobiDB-lite"/>
    </source>
</evidence>
<dbReference type="PANTHER" id="PTHR47829">
    <property type="entry name" value="HYDROLASE, PUTATIVE (AFU_ORTHOLOGUE AFUA_1G12880)-RELATED"/>
    <property type="match status" value="1"/>
</dbReference>
<name>A0A917B4L4_9MICO</name>